<organism evidence="1 2">
    <name type="scientific">Nocardia terpenica</name>
    <dbReference type="NCBI Taxonomy" id="455432"/>
    <lineage>
        <taxon>Bacteria</taxon>
        <taxon>Bacillati</taxon>
        <taxon>Actinomycetota</taxon>
        <taxon>Actinomycetes</taxon>
        <taxon>Mycobacteriales</taxon>
        <taxon>Nocardiaceae</taxon>
        <taxon>Nocardia</taxon>
    </lineage>
</organism>
<gene>
    <name evidence="1" type="ORF">F6W96_32295</name>
</gene>
<name>A0A6G9Z9P0_9NOCA</name>
<evidence type="ECO:0000313" key="1">
    <source>
        <dbReference type="EMBL" id="QIS22329.1"/>
    </source>
</evidence>
<evidence type="ECO:0000313" key="2">
    <source>
        <dbReference type="Proteomes" id="UP000500953"/>
    </source>
</evidence>
<reference evidence="1 2" key="1">
    <citation type="journal article" date="2019" name="ACS Chem. Biol.">
        <title>Identification and Mobilization of a Cryptic Antibiotic Biosynthesis Gene Locus from a Human-Pathogenic Nocardia Isolate.</title>
        <authorList>
            <person name="Herisse M."/>
            <person name="Ishida K."/>
            <person name="Porter J.L."/>
            <person name="Howden B."/>
            <person name="Hertweck C."/>
            <person name="Stinear T.P."/>
            <person name="Pidot S.J."/>
        </authorList>
    </citation>
    <scope>NUCLEOTIDE SEQUENCE [LARGE SCALE GENOMIC DNA]</scope>
    <source>
        <strain evidence="1 2">AUSMDU00012715</strain>
    </source>
</reference>
<accession>A0A6G9Z9P0</accession>
<proteinExistence type="predicted"/>
<dbReference type="Proteomes" id="UP000500953">
    <property type="component" value="Chromosome"/>
</dbReference>
<protein>
    <submittedName>
        <fullName evidence="1">Uncharacterized protein</fullName>
    </submittedName>
</protein>
<sequence length="108" mass="11293">MNGIVNIASTGVASPAIPSACVSRGVLSAMQGTGLSAVGVFGIDAKAPKHAVLTDKAQWDWRQAFTNAVIAEAISNAAHADRTPAYLPGARLRTANPATVFRSRHRLR</sequence>
<dbReference type="EMBL" id="CP046173">
    <property type="protein sequence ID" value="QIS22329.1"/>
    <property type="molecule type" value="Genomic_DNA"/>
</dbReference>
<dbReference type="AlphaFoldDB" id="A0A6G9Z9P0"/>
<dbReference type="RefSeq" id="WP_167489762.1">
    <property type="nucleotide sequence ID" value="NZ_CP046173.1"/>
</dbReference>